<keyword evidence="3" id="KW-1185">Reference proteome</keyword>
<proteinExistence type="predicted"/>
<evidence type="ECO:0000313" key="3">
    <source>
        <dbReference type="Proteomes" id="UP000322981"/>
    </source>
</evidence>
<evidence type="ECO:0000313" key="2">
    <source>
        <dbReference type="EMBL" id="KAA6182684.1"/>
    </source>
</evidence>
<dbReference type="InterPro" id="IPR008538">
    <property type="entry name" value="Uma2"/>
</dbReference>
<sequence length="195" mass="22185">MTALTQPLPELTFEDWLEHERGSRDERTEYFAGEIFAMSGGTAEHNAIISNISGQLWGQMKGRPCYVYASSMRLRIQQAEAGKYPDLMALCGEQQFHDGRRDLLLNPSLIGEVLSDSTEGYDRGEKFALYRRIPSLLEYLLVSQHRVLVELYSRGDDGRWILSSYEELADRVALESIGCTLALAEIYDKITFEHP</sequence>
<organism evidence="2 3">
    <name type="scientific">Thiohalocapsa marina</name>
    <dbReference type="NCBI Taxonomy" id="424902"/>
    <lineage>
        <taxon>Bacteria</taxon>
        <taxon>Pseudomonadati</taxon>
        <taxon>Pseudomonadota</taxon>
        <taxon>Gammaproteobacteria</taxon>
        <taxon>Chromatiales</taxon>
        <taxon>Chromatiaceae</taxon>
        <taxon>Thiohalocapsa</taxon>
    </lineage>
</organism>
<dbReference type="Proteomes" id="UP000322981">
    <property type="component" value="Unassembled WGS sequence"/>
</dbReference>
<comment type="caution">
    <text evidence="2">The sequence shown here is derived from an EMBL/GenBank/DDBJ whole genome shotgun (WGS) entry which is preliminary data.</text>
</comment>
<feature type="domain" description="Putative restriction endonuclease" evidence="1">
    <location>
        <begin position="19"/>
        <end position="181"/>
    </location>
</feature>
<reference evidence="2 3" key="1">
    <citation type="submission" date="2019-09" db="EMBL/GenBank/DDBJ databases">
        <title>Whole-genome sequence of the purple sulfur bacterium Thiohalocapsa marina DSM 19078.</title>
        <authorList>
            <person name="Kyndt J.A."/>
            <person name="Meyer T.E."/>
        </authorList>
    </citation>
    <scope>NUCLEOTIDE SEQUENCE [LARGE SCALE GENOMIC DNA]</scope>
    <source>
        <strain evidence="2 3">DSM 19078</strain>
    </source>
</reference>
<protein>
    <submittedName>
        <fullName evidence="2">Uma2 family endonuclease</fullName>
    </submittedName>
</protein>
<dbReference type="PANTHER" id="PTHR36558">
    <property type="entry name" value="GLR1098 PROTEIN"/>
    <property type="match status" value="1"/>
</dbReference>
<dbReference type="SUPFAM" id="SSF52980">
    <property type="entry name" value="Restriction endonuclease-like"/>
    <property type="match status" value="1"/>
</dbReference>
<dbReference type="GO" id="GO:0004519">
    <property type="term" value="F:endonuclease activity"/>
    <property type="evidence" value="ECO:0007669"/>
    <property type="project" value="UniProtKB-KW"/>
</dbReference>
<dbReference type="InterPro" id="IPR011335">
    <property type="entry name" value="Restrct_endonuc-II-like"/>
</dbReference>
<gene>
    <name evidence="2" type="ORF">F2Q65_17440</name>
</gene>
<keyword evidence="2" id="KW-0255">Endonuclease</keyword>
<dbReference type="OrthoDB" id="26750at2"/>
<dbReference type="Pfam" id="PF05685">
    <property type="entry name" value="Uma2"/>
    <property type="match status" value="1"/>
</dbReference>
<dbReference type="EMBL" id="VWXX01000042">
    <property type="protein sequence ID" value="KAA6182684.1"/>
    <property type="molecule type" value="Genomic_DNA"/>
</dbReference>
<dbReference type="RefSeq" id="WP_150094685.1">
    <property type="nucleotide sequence ID" value="NZ_JBFUOH010000075.1"/>
</dbReference>
<keyword evidence="2" id="KW-0378">Hydrolase</keyword>
<accession>A0A5M8FE58</accession>
<evidence type="ECO:0000259" key="1">
    <source>
        <dbReference type="Pfam" id="PF05685"/>
    </source>
</evidence>
<dbReference type="InterPro" id="IPR012296">
    <property type="entry name" value="Nuclease_put_TT1808"/>
</dbReference>
<dbReference type="CDD" id="cd06260">
    <property type="entry name" value="DUF820-like"/>
    <property type="match status" value="1"/>
</dbReference>
<dbReference type="Gene3D" id="3.90.1570.10">
    <property type="entry name" value="tt1808, chain A"/>
    <property type="match status" value="1"/>
</dbReference>
<name>A0A5M8FE58_9GAMM</name>
<keyword evidence="2" id="KW-0540">Nuclease</keyword>
<dbReference type="AlphaFoldDB" id="A0A5M8FE58"/>
<dbReference type="PANTHER" id="PTHR36558:SF1">
    <property type="entry name" value="RESTRICTION ENDONUCLEASE DOMAIN-CONTAINING PROTEIN-RELATED"/>
    <property type="match status" value="1"/>
</dbReference>